<sequence length="350" mass="38301">MTLNKQSLSRRNLLTAGAAAGVGSVLAAPAAIAQGKTTWRMQTHWPTGNWYYEDVFVNFANRVTEATGGELTIEPVQNDGIVPTGEVLNAVRRGLLESAFIYPSYWMGRIPVAGHLNGNIGTFGSHEEMHMFMYEMGALDIIREAYAEQGVYQAGPVSYAGLALYSNRPLVTKEDFAGWRVRSTGTAAMVFEKMGASPVSIPGGELYQALQTGVVEGAHWGSISTGWGMNFQEVTKYIVQPDLVSQLNGEVMVGMEPWNAIGDDLKATFNEVVRATSADASAHFLHQDLVRKDEFVNELGGEITNLDPAVVEELRVKSMEVVDEFAERDPDYSGRVAELLHEFMRLTGKA</sequence>
<proteinExistence type="predicted"/>
<evidence type="ECO:0000256" key="2">
    <source>
        <dbReference type="ARBA" id="ARBA00022729"/>
    </source>
</evidence>
<dbReference type="AlphaFoldDB" id="A0A291LZ37"/>
<dbReference type="Gene3D" id="3.40.190.170">
    <property type="entry name" value="Bacterial extracellular solute-binding protein, family 7"/>
    <property type="match status" value="1"/>
</dbReference>
<feature type="chain" id="PRO_5012200413" description="TRAP-type mannitol/chloroaromatic compound transport system substrate-binding protein" evidence="4">
    <location>
        <begin position="28"/>
        <end position="350"/>
    </location>
</feature>
<keyword evidence="6" id="KW-1185">Reference proteome</keyword>
<dbReference type="GO" id="GO:0055085">
    <property type="term" value="P:transmembrane transport"/>
    <property type="evidence" value="ECO:0007669"/>
    <property type="project" value="InterPro"/>
</dbReference>
<name>A0A291LZ37_9RHOB</name>
<evidence type="ECO:0008006" key="7">
    <source>
        <dbReference type="Google" id="ProtNLM"/>
    </source>
</evidence>
<dbReference type="PANTHER" id="PTHR33376">
    <property type="match status" value="1"/>
</dbReference>
<keyword evidence="3" id="KW-0574">Periplasm</keyword>
<reference evidence="5 6" key="1">
    <citation type="submission" date="2017-05" db="EMBL/GenBank/DDBJ databases">
        <title>Comparative genomic and metabolic analysis of manganese-oxidizing mechanisms in Celeribater manganoxidans DY25T: its adaption to the environment of polymetallic nodule.</title>
        <authorList>
            <person name="Wang X."/>
        </authorList>
    </citation>
    <scope>NUCLEOTIDE SEQUENCE [LARGE SCALE GENOMIC DNA]</scope>
    <source>
        <strain evidence="5 6">DY25</strain>
    </source>
</reference>
<dbReference type="CDD" id="cd13683">
    <property type="entry name" value="PBP2_TRAP_DctP6_7"/>
    <property type="match status" value="1"/>
</dbReference>
<evidence type="ECO:0000313" key="5">
    <source>
        <dbReference type="EMBL" id="ATI41768.1"/>
    </source>
</evidence>
<organism evidence="5 6">
    <name type="scientific">Pacificitalea manganoxidans</name>
    <dbReference type="NCBI Taxonomy" id="1411902"/>
    <lineage>
        <taxon>Bacteria</taxon>
        <taxon>Pseudomonadati</taxon>
        <taxon>Pseudomonadota</taxon>
        <taxon>Alphaproteobacteria</taxon>
        <taxon>Rhodobacterales</taxon>
        <taxon>Paracoccaceae</taxon>
        <taxon>Pacificitalea</taxon>
    </lineage>
</organism>
<dbReference type="PANTHER" id="PTHR33376:SF5">
    <property type="entry name" value="EXTRACYTOPLASMIC SOLUTE RECEPTOR PROTEIN"/>
    <property type="match status" value="1"/>
</dbReference>
<protein>
    <recommendedName>
        <fullName evidence="7">TRAP-type mannitol/chloroaromatic compound transport system substrate-binding protein</fullName>
    </recommendedName>
</protein>
<dbReference type="KEGG" id="cmag:CBW24_07000"/>
<accession>A0A291LZ37</accession>
<keyword evidence="2 4" id="KW-0732">Signal</keyword>
<evidence type="ECO:0000256" key="3">
    <source>
        <dbReference type="ARBA" id="ARBA00022764"/>
    </source>
</evidence>
<dbReference type="Proteomes" id="UP000219050">
    <property type="component" value="Chromosome"/>
</dbReference>
<comment type="subcellular location">
    <subcellularLocation>
        <location evidence="1">Periplasm</location>
    </subcellularLocation>
</comment>
<dbReference type="RefSeq" id="WP_088664366.1">
    <property type="nucleotide sequence ID" value="NZ_CP021404.1"/>
</dbReference>
<dbReference type="InterPro" id="IPR038404">
    <property type="entry name" value="TRAP_DctP_sf"/>
</dbReference>
<dbReference type="EMBL" id="CP021404">
    <property type="protein sequence ID" value="ATI41768.1"/>
    <property type="molecule type" value="Genomic_DNA"/>
</dbReference>
<dbReference type="Pfam" id="PF03480">
    <property type="entry name" value="DctP"/>
    <property type="match status" value="1"/>
</dbReference>
<gene>
    <name evidence="5" type="ORF">CBW24_07000</name>
</gene>
<evidence type="ECO:0000313" key="6">
    <source>
        <dbReference type="Proteomes" id="UP000219050"/>
    </source>
</evidence>
<dbReference type="InterPro" id="IPR018389">
    <property type="entry name" value="DctP_fam"/>
</dbReference>
<dbReference type="GO" id="GO:0042597">
    <property type="term" value="C:periplasmic space"/>
    <property type="evidence" value="ECO:0007669"/>
    <property type="project" value="UniProtKB-SubCell"/>
</dbReference>
<evidence type="ECO:0000256" key="1">
    <source>
        <dbReference type="ARBA" id="ARBA00004418"/>
    </source>
</evidence>
<dbReference type="InterPro" id="IPR006311">
    <property type="entry name" value="TAT_signal"/>
</dbReference>
<evidence type="ECO:0000256" key="4">
    <source>
        <dbReference type="SAM" id="SignalP"/>
    </source>
</evidence>
<feature type="signal peptide" evidence="4">
    <location>
        <begin position="1"/>
        <end position="27"/>
    </location>
</feature>
<dbReference type="PROSITE" id="PS51318">
    <property type="entry name" value="TAT"/>
    <property type="match status" value="1"/>
</dbReference>
<dbReference type="NCBIfam" id="NF037995">
    <property type="entry name" value="TRAP_S1"/>
    <property type="match status" value="1"/>
</dbReference>
<dbReference type="OrthoDB" id="9769667at2"/>